<keyword evidence="1" id="KW-0812">Transmembrane</keyword>
<keyword evidence="1" id="KW-0472">Membrane</keyword>
<evidence type="ECO:0008006" key="3">
    <source>
        <dbReference type="Google" id="ProtNLM"/>
    </source>
</evidence>
<dbReference type="AlphaFoldDB" id="A0A6J4H0F2"/>
<protein>
    <recommendedName>
        <fullName evidence="3">General secretion pathway protein M</fullName>
    </recommendedName>
</protein>
<name>A0A6J4H0F2_9BACT</name>
<proteinExistence type="predicted"/>
<evidence type="ECO:0000256" key="1">
    <source>
        <dbReference type="SAM" id="Phobius"/>
    </source>
</evidence>
<gene>
    <name evidence="2" type="ORF">AVDCRST_MAG42-820</name>
</gene>
<reference evidence="2" key="1">
    <citation type="submission" date="2020-02" db="EMBL/GenBank/DDBJ databases">
        <authorList>
            <person name="Meier V. D."/>
        </authorList>
    </citation>
    <scope>NUCLEOTIDE SEQUENCE</scope>
    <source>
        <strain evidence="2">AVDCRST_MAG42</strain>
    </source>
</reference>
<feature type="transmembrane region" description="Helical" evidence="1">
    <location>
        <begin position="15"/>
        <end position="36"/>
    </location>
</feature>
<accession>A0A6J4H0F2</accession>
<sequence>MMPAFIQRMNRRERVLSMLVGGALFLLVNWLIWSWLMGSLAQTRTDLATRKAARTQQSLLLKERSMWEKREAWLKKQQPTLAGPGEASTLLDQVGKIAGKHNVLVENPNLGGVEATPTHQSTSVSVETKSPWQPLVRFLHDVQQPEAFVVFESVNLAIEPSDPTMMRGKFKIARWFAPKT</sequence>
<dbReference type="EMBL" id="CADCTA010000001">
    <property type="protein sequence ID" value="CAA9209999.1"/>
    <property type="molecule type" value="Genomic_DNA"/>
</dbReference>
<organism evidence="2">
    <name type="scientific">uncultured Chthoniobacterales bacterium</name>
    <dbReference type="NCBI Taxonomy" id="1836801"/>
    <lineage>
        <taxon>Bacteria</taxon>
        <taxon>Pseudomonadati</taxon>
        <taxon>Verrucomicrobiota</taxon>
        <taxon>Spartobacteria</taxon>
        <taxon>Chthoniobacterales</taxon>
        <taxon>environmental samples</taxon>
    </lineage>
</organism>
<evidence type="ECO:0000313" key="2">
    <source>
        <dbReference type="EMBL" id="CAA9209999.1"/>
    </source>
</evidence>
<keyword evidence="1" id="KW-1133">Transmembrane helix</keyword>